<reference evidence="7 8" key="2">
    <citation type="submission" date="2020-04" db="EMBL/GenBank/DDBJ databases">
        <authorList>
            <person name="Fomenkov A."/>
            <person name="Anton B.P."/>
            <person name="Roberts R.J."/>
        </authorList>
    </citation>
    <scope>NUCLEOTIDE SEQUENCE [LARGE SCALE GENOMIC DNA]</scope>
    <source>
        <strain evidence="7 8">S2</strain>
    </source>
</reference>
<evidence type="ECO:0000256" key="6">
    <source>
        <dbReference type="SAM" id="Phobius"/>
    </source>
</evidence>
<proteinExistence type="inferred from homology"/>
<dbReference type="GO" id="GO:0033573">
    <property type="term" value="C:high-affinity iron permease complex"/>
    <property type="evidence" value="ECO:0007669"/>
    <property type="project" value="InterPro"/>
</dbReference>
<evidence type="ECO:0000256" key="4">
    <source>
        <dbReference type="ARBA" id="ARBA00022989"/>
    </source>
</evidence>
<evidence type="ECO:0000256" key="1">
    <source>
        <dbReference type="ARBA" id="ARBA00004141"/>
    </source>
</evidence>
<dbReference type="GO" id="GO:0015093">
    <property type="term" value="F:ferrous iron transmembrane transporter activity"/>
    <property type="evidence" value="ECO:0007669"/>
    <property type="project" value="TreeGrafter"/>
</dbReference>
<keyword evidence="4 6" id="KW-1133">Transmembrane helix</keyword>
<gene>
    <name evidence="7" type="ORF">HFZ78_08835</name>
</gene>
<feature type="transmembrane region" description="Helical" evidence="6">
    <location>
        <begin position="126"/>
        <end position="143"/>
    </location>
</feature>
<evidence type="ECO:0000256" key="5">
    <source>
        <dbReference type="ARBA" id="ARBA00023136"/>
    </source>
</evidence>
<dbReference type="PANTHER" id="PTHR31632">
    <property type="entry name" value="IRON TRANSPORTER FTH1"/>
    <property type="match status" value="1"/>
</dbReference>
<dbReference type="AlphaFoldDB" id="A0A6H1PBR6"/>
<evidence type="ECO:0000313" key="8">
    <source>
        <dbReference type="Proteomes" id="UP000501868"/>
    </source>
</evidence>
<comment type="subcellular location">
    <subcellularLocation>
        <location evidence="1">Membrane</location>
        <topology evidence="1">Multi-pass membrane protein</topology>
    </subcellularLocation>
</comment>
<dbReference type="PANTHER" id="PTHR31632:SF2">
    <property type="entry name" value="PLASMA MEMBRANE IRON PERMEASE"/>
    <property type="match status" value="1"/>
</dbReference>
<reference evidence="7 8" key="1">
    <citation type="submission" date="2020-04" db="EMBL/GenBank/DDBJ databases">
        <title>Genome-Wide Identification of 5-Methylcytosine Sites in Bacterial Genomes By High-Throughput Sequencing of MspJI Restriction Fragments.</title>
        <authorList>
            <person name="Wu V."/>
        </authorList>
    </citation>
    <scope>NUCLEOTIDE SEQUENCE [LARGE SCALE GENOMIC DNA]</scope>
    <source>
        <strain evidence="7 8">S2</strain>
    </source>
</reference>
<dbReference type="Pfam" id="PF03239">
    <property type="entry name" value="FTR1"/>
    <property type="match status" value="1"/>
</dbReference>
<feature type="transmembrane region" description="Helical" evidence="6">
    <location>
        <begin position="77"/>
        <end position="97"/>
    </location>
</feature>
<organism evidence="7 8">
    <name type="scientific">Priestia megaterium</name>
    <name type="common">Bacillus megaterium</name>
    <dbReference type="NCBI Taxonomy" id="1404"/>
    <lineage>
        <taxon>Bacteria</taxon>
        <taxon>Bacillati</taxon>
        <taxon>Bacillota</taxon>
        <taxon>Bacilli</taxon>
        <taxon>Bacillales</taxon>
        <taxon>Bacillaceae</taxon>
        <taxon>Priestia</taxon>
    </lineage>
</organism>
<comment type="similarity">
    <text evidence="2">Belongs to the oxidase-dependent Fe transporter (OFeT) (TC 9.A.10.1) family.</text>
</comment>
<accession>A0A6H1PBR6</accession>
<evidence type="ECO:0000256" key="2">
    <source>
        <dbReference type="ARBA" id="ARBA00008333"/>
    </source>
</evidence>
<evidence type="ECO:0000313" key="7">
    <source>
        <dbReference type="EMBL" id="QIZ10862.1"/>
    </source>
</evidence>
<keyword evidence="3 6" id="KW-0812">Transmembrane</keyword>
<sequence length="147" mass="16766">MEQAIARGSLFSFALISFLSVFREGAETIIFYTGITPYIRLQQLILGVILALGILVIVGFAIIYYSVKIPIRFFFKAATFLIYFLAFKILGISIHALQISNVLPTSTVHQFPFIDWIGLYPTWETTITQLILVMAIILLTWMIRKKQ</sequence>
<evidence type="ECO:0000256" key="3">
    <source>
        <dbReference type="ARBA" id="ARBA00022692"/>
    </source>
</evidence>
<keyword evidence="5 6" id="KW-0472">Membrane</keyword>
<name>A0A6H1PBR6_PRIMG</name>
<dbReference type="EMBL" id="CP051128">
    <property type="protein sequence ID" value="QIZ10862.1"/>
    <property type="molecule type" value="Genomic_DNA"/>
</dbReference>
<dbReference type="InterPro" id="IPR004923">
    <property type="entry name" value="FTR1/Fip1/EfeU"/>
</dbReference>
<evidence type="ECO:0008006" key="9">
    <source>
        <dbReference type="Google" id="ProtNLM"/>
    </source>
</evidence>
<feature type="transmembrane region" description="Helical" evidence="6">
    <location>
        <begin position="41"/>
        <end position="65"/>
    </location>
</feature>
<protein>
    <recommendedName>
        <fullName evidence="9">Iron permease FTR1</fullName>
    </recommendedName>
</protein>
<dbReference type="Proteomes" id="UP000501868">
    <property type="component" value="Chromosome"/>
</dbReference>